<evidence type="ECO:0000256" key="3">
    <source>
        <dbReference type="ARBA" id="ARBA00020726"/>
    </source>
</evidence>
<dbReference type="AlphaFoldDB" id="A0A9P7V374"/>
<dbReference type="PANTHER" id="PTHR13032:SF6">
    <property type="entry name" value="MITOCHONDRIAL IMPORT INNER MEMBRANE TRANSLOCASE SUBUNIT TIM21"/>
    <property type="match status" value="1"/>
</dbReference>
<feature type="transmembrane region" description="Helical" evidence="9">
    <location>
        <begin position="108"/>
        <end position="130"/>
    </location>
</feature>
<gene>
    <name evidence="11" type="ORF">E1B28_001361</name>
</gene>
<comment type="subcellular location">
    <subcellularLocation>
        <location evidence="9">Mitochondrion inner membrane</location>
        <topology evidence="9">Single-pass membrane protein</topology>
    </subcellularLocation>
    <subcellularLocation>
        <location evidence="1">Mitochondrion membrane</location>
        <topology evidence="1">Single-pass membrane protein</topology>
    </subcellularLocation>
</comment>
<dbReference type="Proteomes" id="UP001049176">
    <property type="component" value="Chromosome 1"/>
</dbReference>
<evidence type="ECO:0000256" key="9">
    <source>
        <dbReference type="RuleBase" id="RU367142"/>
    </source>
</evidence>
<keyword evidence="4 9" id="KW-0812">Transmembrane</keyword>
<evidence type="ECO:0000256" key="5">
    <source>
        <dbReference type="ARBA" id="ARBA00022946"/>
    </source>
</evidence>
<dbReference type="GeneID" id="66070437"/>
<evidence type="ECO:0000256" key="6">
    <source>
        <dbReference type="ARBA" id="ARBA00022989"/>
    </source>
</evidence>
<dbReference type="GO" id="GO:0005744">
    <property type="term" value="C:TIM23 mitochondrial import inner membrane translocase complex"/>
    <property type="evidence" value="ECO:0007669"/>
    <property type="project" value="UniProtKB-UniRule"/>
</dbReference>
<keyword evidence="12" id="KW-1185">Reference proteome</keyword>
<evidence type="ECO:0000256" key="2">
    <source>
        <dbReference type="ARBA" id="ARBA00010867"/>
    </source>
</evidence>
<organism evidence="11 12">
    <name type="scientific">Marasmius oreades</name>
    <name type="common">fairy-ring Marasmius</name>
    <dbReference type="NCBI Taxonomy" id="181124"/>
    <lineage>
        <taxon>Eukaryota</taxon>
        <taxon>Fungi</taxon>
        <taxon>Dikarya</taxon>
        <taxon>Basidiomycota</taxon>
        <taxon>Agaricomycotina</taxon>
        <taxon>Agaricomycetes</taxon>
        <taxon>Agaricomycetidae</taxon>
        <taxon>Agaricales</taxon>
        <taxon>Marasmiineae</taxon>
        <taxon>Marasmiaceae</taxon>
        <taxon>Marasmius</taxon>
    </lineage>
</organism>
<keyword evidence="8 9" id="KW-0472">Membrane</keyword>
<name>A0A9P7V374_9AGAR</name>
<feature type="compositionally biased region" description="Low complexity" evidence="10">
    <location>
        <begin position="265"/>
        <end position="277"/>
    </location>
</feature>
<dbReference type="Pfam" id="PF08294">
    <property type="entry name" value="TIM21"/>
    <property type="match status" value="1"/>
</dbReference>
<comment type="subunit">
    <text evidence="9">Component of the TIM23 complex.</text>
</comment>
<proteinExistence type="inferred from homology"/>
<comment type="similarity">
    <text evidence="2 9">Belongs to the TIM21 family.</text>
</comment>
<keyword evidence="6 9" id="KW-1133">Transmembrane helix</keyword>
<keyword evidence="9" id="KW-0811">Translocation</keyword>
<evidence type="ECO:0000256" key="7">
    <source>
        <dbReference type="ARBA" id="ARBA00023128"/>
    </source>
</evidence>
<keyword evidence="9" id="KW-0813">Transport</keyword>
<keyword evidence="7 9" id="KW-0496">Mitochondrion</keyword>
<dbReference type="EMBL" id="CM032181">
    <property type="protein sequence ID" value="KAG7099516.1"/>
    <property type="molecule type" value="Genomic_DNA"/>
</dbReference>
<accession>A0A9P7V374</accession>
<keyword evidence="5" id="KW-0809">Transit peptide</keyword>
<dbReference type="InterPro" id="IPR013261">
    <property type="entry name" value="Tim21"/>
</dbReference>
<comment type="caution">
    <text evidence="11">The sequence shown here is derived from an EMBL/GenBank/DDBJ whole genome shotgun (WGS) entry which is preliminary data.</text>
</comment>
<reference evidence="11" key="1">
    <citation type="journal article" date="2021" name="Genome Biol. Evol.">
        <title>The assembled and annotated genome of the fairy-ring fungus Marasmius oreades.</title>
        <authorList>
            <person name="Hiltunen M."/>
            <person name="Ament-Velasquez S.L."/>
            <person name="Johannesson H."/>
        </authorList>
    </citation>
    <scope>NUCLEOTIDE SEQUENCE</scope>
    <source>
        <strain evidence="11">03SP1</strain>
    </source>
</reference>
<evidence type="ECO:0000256" key="1">
    <source>
        <dbReference type="ARBA" id="ARBA00004304"/>
    </source>
</evidence>
<keyword evidence="9" id="KW-0999">Mitochondrion inner membrane</keyword>
<evidence type="ECO:0000256" key="4">
    <source>
        <dbReference type="ARBA" id="ARBA00022692"/>
    </source>
</evidence>
<protein>
    <recommendedName>
        <fullName evidence="3 9">Mitochondrial import inner membrane translocase subunit Tim21</fullName>
    </recommendedName>
</protein>
<evidence type="ECO:0000313" key="12">
    <source>
        <dbReference type="Proteomes" id="UP001049176"/>
    </source>
</evidence>
<feature type="region of interest" description="Disordered" evidence="10">
    <location>
        <begin position="265"/>
        <end position="284"/>
    </location>
</feature>
<evidence type="ECO:0000313" key="11">
    <source>
        <dbReference type="EMBL" id="KAG7099516.1"/>
    </source>
</evidence>
<dbReference type="PANTHER" id="PTHR13032">
    <property type="entry name" value="MITOCHONDRIAL IMPORT INNER MEMBRANE TRANSLOCASE SUBUNIT TIM21"/>
    <property type="match status" value="1"/>
</dbReference>
<keyword evidence="9" id="KW-0653">Protein transport</keyword>
<sequence>MSLVIQHTRSRCYRPLLVLPTLSSPKSKNRHRPFVLVTRFYATRRTTVDPTTLSQSLDTKQRAFRSKESVGPFQLASSSFNSTERVPKWSELSTAGKVKRTTARTSNLAVIAFGAGLSAVLIYCLTSELFSKNSPTVLYSAACERVKASPEVAKYLPGSLVFHVTPASLERPRHRNHQVSSQIVLDQHNREHMFMNFYVQARSPGSIVSDSYYDSFENWIRDSVASFSEMSYEDMVQWTKDHSSATWERFQRSFKYLTGAPLSPASASTTPSSQTDSEWQQPPSTLSQLTGLFSSLRRTPTSTTDNRQSGQIFTEGEVHADFVRNNDGYFVCRYIMVNIPNSRSPIRIFVERGVGVRDNEPIMRWHTA</sequence>
<dbReference type="InterPro" id="IPR038552">
    <property type="entry name" value="Tim21_IMS_sf"/>
</dbReference>
<dbReference type="Gene3D" id="3.10.450.320">
    <property type="entry name" value="Mitochondrial import inner membrane translocase subunit Tim21"/>
    <property type="match status" value="1"/>
</dbReference>
<evidence type="ECO:0000256" key="10">
    <source>
        <dbReference type="SAM" id="MobiDB-lite"/>
    </source>
</evidence>
<dbReference type="OrthoDB" id="436405at2759"/>
<evidence type="ECO:0000256" key="8">
    <source>
        <dbReference type="ARBA" id="ARBA00023136"/>
    </source>
</evidence>
<dbReference type="KEGG" id="more:E1B28_001361"/>
<dbReference type="GO" id="GO:0030150">
    <property type="term" value="P:protein import into mitochondrial matrix"/>
    <property type="evidence" value="ECO:0007669"/>
    <property type="project" value="UniProtKB-UniRule"/>
</dbReference>
<comment type="function">
    <text evidence="9">Essential component of the TIM23 complex, a complex that mediates the translocation of transit peptide-containing proteins across the mitochondrial inner membrane.</text>
</comment>
<dbReference type="RefSeq" id="XP_043015986.1">
    <property type="nucleotide sequence ID" value="XM_043147281.1"/>
</dbReference>